<dbReference type="AlphaFoldDB" id="A0A8J2PP01"/>
<keyword evidence="3" id="KW-1185">Reference proteome</keyword>
<evidence type="ECO:0000256" key="1">
    <source>
        <dbReference type="PROSITE-ProRule" id="PRU01240"/>
    </source>
</evidence>
<protein>
    <recommendedName>
        <fullName evidence="4">Subtilisin</fullName>
    </recommendedName>
</protein>
<feature type="non-terminal residue" evidence="2">
    <location>
        <position position="1"/>
    </location>
</feature>
<proteinExistence type="inferred from homology"/>
<dbReference type="Proteomes" id="UP000708208">
    <property type="component" value="Unassembled WGS sequence"/>
</dbReference>
<evidence type="ECO:0008006" key="4">
    <source>
        <dbReference type="Google" id="ProtNLM"/>
    </source>
</evidence>
<comment type="caution">
    <text evidence="2">The sequence shown here is derived from an EMBL/GenBank/DDBJ whole genome shotgun (WGS) entry which is preliminary data.</text>
</comment>
<sequence length="41" mass="4566">MGYRGEGAVVATIDTGVRGTHEALRNNYRRKNGWFDPIDGD</sequence>
<reference evidence="2" key="1">
    <citation type="submission" date="2021-06" db="EMBL/GenBank/DDBJ databases">
        <authorList>
            <person name="Hodson N. C."/>
            <person name="Mongue J. A."/>
            <person name="Jaron S. K."/>
        </authorList>
    </citation>
    <scope>NUCLEOTIDE SEQUENCE</scope>
</reference>
<comment type="similarity">
    <text evidence="1">Belongs to the peptidase S8 family.</text>
</comment>
<dbReference type="OrthoDB" id="206201at2759"/>
<gene>
    <name evidence="2" type="ORF">AFUS01_LOCUS38346</name>
</gene>
<name>A0A8J2PP01_9HEXA</name>
<accession>A0A8J2PP01</accession>
<organism evidence="2 3">
    <name type="scientific">Allacma fusca</name>
    <dbReference type="NCBI Taxonomy" id="39272"/>
    <lineage>
        <taxon>Eukaryota</taxon>
        <taxon>Metazoa</taxon>
        <taxon>Ecdysozoa</taxon>
        <taxon>Arthropoda</taxon>
        <taxon>Hexapoda</taxon>
        <taxon>Collembola</taxon>
        <taxon>Symphypleona</taxon>
        <taxon>Sminthuridae</taxon>
        <taxon>Allacma</taxon>
    </lineage>
</organism>
<comment type="caution">
    <text evidence="1">Lacks conserved residue(s) required for the propagation of feature annotation.</text>
</comment>
<evidence type="ECO:0000313" key="3">
    <source>
        <dbReference type="Proteomes" id="UP000708208"/>
    </source>
</evidence>
<dbReference type="EMBL" id="CAJVCH010547428">
    <property type="protein sequence ID" value="CAG7828418.1"/>
    <property type="molecule type" value="Genomic_DNA"/>
</dbReference>
<evidence type="ECO:0000313" key="2">
    <source>
        <dbReference type="EMBL" id="CAG7828418.1"/>
    </source>
</evidence>
<dbReference type="PROSITE" id="PS51892">
    <property type="entry name" value="SUBTILASE"/>
    <property type="match status" value="1"/>
</dbReference>